<evidence type="ECO:0000256" key="3">
    <source>
        <dbReference type="ARBA" id="ARBA00030596"/>
    </source>
</evidence>
<reference evidence="4 5" key="1">
    <citation type="submission" date="2018-06" db="EMBL/GenBank/DDBJ databases">
        <title>Azoarcus communis strain SWub3 genome.</title>
        <authorList>
            <person name="Zorraquino Salvo V."/>
            <person name="Toubiana D."/>
            <person name="Blumwald E."/>
        </authorList>
    </citation>
    <scope>NUCLEOTIDE SEQUENCE [LARGE SCALE GENOMIC DNA]</scope>
    <source>
        <strain evidence="4 5">SWub3</strain>
    </source>
</reference>
<keyword evidence="5" id="KW-1185">Reference proteome</keyword>
<keyword evidence="1" id="KW-0235">DNA replication</keyword>
<evidence type="ECO:0000256" key="1">
    <source>
        <dbReference type="ARBA" id="ARBA00022705"/>
    </source>
</evidence>
<dbReference type="InterPro" id="IPR012340">
    <property type="entry name" value="NA-bd_OB-fold"/>
</dbReference>
<dbReference type="GO" id="GO:0003697">
    <property type="term" value="F:single-stranded DNA binding"/>
    <property type="evidence" value="ECO:0007669"/>
    <property type="project" value="InterPro"/>
</dbReference>
<dbReference type="GO" id="GO:0006260">
    <property type="term" value="P:DNA replication"/>
    <property type="evidence" value="ECO:0007669"/>
    <property type="project" value="UniProtKB-KW"/>
</dbReference>
<gene>
    <name evidence="4" type="ORF">DNK49_19190</name>
</gene>
<dbReference type="SUPFAM" id="SSF50249">
    <property type="entry name" value="Nucleic acid-binding proteins"/>
    <property type="match status" value="1"/>
</dbReference>
<dbReference type="Pfam" id="PF02303">
    <property type="entry name" value="Phage_DNA_bind"/>
    <property type="match status" value="1"/>
</dbReference>
<dbReference type="EMBL" id="QKOE01000019">
    <property type="protein sequence ID" value="PZA14968.1"/>
    <property type="molecule type" value="Genomic_DNA"/>
</dbReference>
<keyword evidence="2" id="KW-0238">DNA-binding</keyword>
<accession>A0A323V483</accession>
<dbReference type="Proteomes" id="UP000248259">
    <property type="component" value="Unassembled WGS sequence"/>
</dbReference>
<evidence type="ECO:0000313" key="5">
    <source>
        <dbReference type="Proteomes" id="UP000248259"/>
    </source>
</evidence>
<proteinExistence type="predicted"/>
<evidence type="ECO:0000313" key="4">
    <source>
        <dbReference type="EMBL" id="PZA14968.1"/>
    </source>
</evidence>
<sequence length="115" mass="12811">MMIKVQIESTEVQVKQGTSQRSGKAYSIKEQEAWGYFTDPQGKPHPHPQKIRLTLGDDQQPYPVGAYVMADESHYPDRFGQVTTRAKLIPLNEGIKRMIAFINVNAPSGPAKQAA</sequence>
<evidence type="ECO:0000256" key="2">
    <source>
        <dbReference type="ARBA" id="ARBA00023125"/>
    </source>
</evidence>
<comment type="caution">
    <text evidence="4">The sequence shown here is derived from an EMBL/GenBank/DDBJ whole genome shotgun (WGS) entry which is preliminary data.</text>
</comment>
<dbReference type="OrthoDB" id="9181961at2"/>
<dbReference type="AlphaFoldDB" id="A0A323V483"/>
<protein>
    <recommendedName>
        <fullName evidence="3">Single-stranded DNA-binding protein</fullName>
    </recommendedName>
</protein>
<name>A0A323V483_9RHOO</name>
<organism evidence="4 5">
    <name type="scientific">Parazoarcus communis SWub3 = DSM 12120</name>
    <dbReference type="NCBI Taxonomy" id="1121029"/>
    <lineage>
        <taxon>Bacteria</taxon>
        <taxon>Pseudomonadati</taxon>
        <taxon>Pseudomonadota</taxon>
        <taxon>Betaproteobacteria</taxon>
        <taxon>Rhodocyclales</taxon>
        <taxon>Zoogloeaceae</taxon>
        <taxon>Parazoarcus</taxon>
    </lineage>
</organism>
<dbReference type="Gene3D" id="2.40.50.140">
    <property type="entry name" value="Nucleic acid-binding proteins"/>
    <property type="match status" value="1"/>
</dbReference>
<dbReference type="InterPro" id="IPR003512">
    <property type="entry name" value="Phage_M13_G5P_DNA-bd"/>
</dbReference>